<feature type="compositionally biased region" description="Low complexity" evidence="1">
    <location>
        <begin position="28"/>
        <end position="39"/>
    </location>
</feature>
<evidence type="ECO:0000259" key="2">
    <source>
        <dbReference type="SMART" id="SM00451"/>
    </source>
</evidence>
<comment type="caution">
    <text evidence="3">The sequence shown here is derived from an EMBL/GenBank/DDBJ whole genome shotgun (WGS) entry which is preliminary data.</text>
</comment>
<dbReference type="Pfam" id="PF12874">
    <property type="entry name" value="zf-met"/>
    <property type="match status" value="2"/>
</dbReference>
<evidence type="ECO:0000313" key="4">
    <source>
        <dbReference type="Proteomes" id="UP001318860"/>
    </source>
</evidence>
<dbReference type="PANTHER" id="PTHR47487:SF12">
    <property type="entry name" value="GLUTENIN, HIGH MOLECULAR WEIGHT SUBUNIT DX5-LIKE"/>
    <property type="match status" value="1"/>
</dbReference>
<dbReference type="PANTHER" id="PTHR47487">
    <property type="entry name" value="OS06G0651300 PROTEIN-RELATED"/>
    <property type="match status" value="1"/>
</dbReference>
<accession>A0ABR0UEH6</accession>
<feature type="domain" description="U1-type" evidence="2">
    <location>
        <begin position="189"/>
        <end position="223"/>
    </location>
</feature>
<feature type="region of interest" description="Disordered" evidence="1">
    <location>
        <begin position="1"/>
        <end position="75"/>
    </location>
</feature>
<dbReference type="EMBL" id="JABTTQ020003026">
    <property type="protein sequence ID" value="KAK6120719.1"/>
    <property type="molecule type" value="Genomic_DNA"/>
</dbReference>
<dbReference type="Proteomes" id="UP001318860">
    <property type="component" value="Unassembled WGS sequence"/>
</dbReference>
<dbReference type="InterPro" id="IPR013087">
    <property type="entry name" value="Znf_C2H2_type"/>
</dbReference>
<dbReference type="InterPro" id="IPR036236">
    <property type="entry name" value="Znf_C2H2_sf"/>
</dbReference>
<dbReference type="SMART" id="SM00451">
    <property type="entry name" value="ZnF_U1"/>
    <property type="match status" value="2"/>
</dbReference>
<feature type="region of interest" description="Disordered" evidence="1">
    <location>
        <begin position="300"/>
        <end position="379"/>
    </location>
</feature>
<feature type="region of interest" description="Disordered" evidence="1">
    <location>
        <begin position="513"/>
        <end position="553"/>
    </location>
</feature>
<feature type="domain" description="U1-type" evidence="2">
    <location>
        <begin position="260"/>
        <end position="294"/>
    </location>
</feature>
<feature type="compositionally biased region" description="Polar residues" evidence="1">
    <location>
        <begin position="300"/>
        <end position="344"/>
    </location>
</feature>
<feature type="compositionally biased region" description="Polar residues" evidence="1">
    <location>
        <begin position="1"/>
        <end position="27"/>
    </location>
</feature>
<feature type="compositionally biased region" description="Pro residues" evidence="1">
    <location>
        <begin position="62"/>
        <end position="73"/>
    </location>
</feature>
<dbReference type="Gene3D" id="3.30.160.60">
    <property type="entry name" value="Classic Zinc Finger"/>
    <property type="match status" value="2"/>
</dbReference>
<evidence type="ECO:0000256" key="1">
    <source>
        <dbReference type="SAM" id="MobiDB-lite"/>
    </source>
</evidence>
<proteinExistence type="predicted"/>
<gene>
    <name evidence="3" type="ORF">DH2020_045535</name>
</gene>
<name>A0ABR0UEH6_REHGL</name>
<dbReference type="InterPro" id="IPR003604">
    <property type="entry name" value="Matrin/U1-like-C_Znf_C2H2"/>
</dbReference>
<sequence>MNYSANYQQQGYDPSSQTPQFYNQPTENYYPYSYPNPQYAITQPHSYHSLNVQPSQHEEQEPNPPGVTVPQPPQQDQNAYYQYYDHGAAAAVLAVGPQQGGVDAGVAMVQQPKLSVHGTQLAELSGLSISALYKHATPPAQDQTISIQGSSHIQVGPPQPMPQSYASSFGPIPTPFQGPAHSTHVLPPSKKLWCELCSVECNSIEIFNLHQNGKKHQKKLKTFEDLQNPNKGVVGRQMEQTLTSELKSEDQIEASGVQQLELPRCELCKVDCNSLEILNQHKNGKKHMKKLKMFEKLQNRNKSSIGQQMEQSTSELKSEVPSQPDQTKASENQQPQQESLPSQDINEETIEKQKVEEVEPTEETEEKVTVDGSESLGRGFKRKMRGCHLVGKKHQLNAKRFMSHQEALGQQILQTLAPVLQALHQQNPNNSTPFASQLHFQGLAPNTNLESAQVEAISQPQSLPANFGPSVTFNAERNSNEGHSESGVPINYPTGSLDAAKMESVATGTEPITFETTPDVSMVGPSSSQVAHFGPDTIMGLGQVQSEGRDQAQ</sequence>
<reference evidence="3 4" key="1">
    <citation type="journal article" date="2021" name="Comput. Struct. Biotechnol. J.">
        <title>De novo genome assembly of the potent medicinal plant Rehmannia glutinosa using nanopore technology.</title>
        <authorList>
            <person name="Ma L."/>
            <person name="Dong C."/>
            <person name="Song C."/>
            <person name="Wang X."/>
            <person name="Zheng X."/>
            <person name="Niu Y."/>
            <person name="Chen S."/>
            <person name="Feng W."/>
        </authorList>
    </citation>
    <scope>NUCLEOTIDE SEQUENCE [LARGE SCALE GENOMIC DNA]</scope>
    <source>
        <strain evidence="3">DH-2019</strain>
    </source>
</reference>
<evidence type="ECO:0000313" key="3">
    <source>
        <dbReference type="EMBL" id="KAK6120719.1"/>
    </source>
</evidence>
<protein>
    <recommendedName>
        <fullName evidence="2">U1-type domain-containing protein</fullName>
    </recommendedName>
</protein>
<dbReference type="SUPFAM" id="SSF57667">
    <property type="entry name" value="beta-beta-alpha zinc fingers"/>
    <property type="match status" value="2"/>
</dbReference>
<keyword evidence="4" id="KW-1185">Reference proteome</keyword>
<feature type="compositionally biased region" description="Polar residues" evidence="1">
    <location>
        <begin position="40"/>
        <end position="55"/>
    </location>
</feature>
<feature type="compositionally biased region" description="Polar residues" evidence="1">
    <location>
        <begin position="514"/>
        <end position="530"/>
    </location>
</feature>
<organism evidence="3 4">
    <name type="scientific">Rehmannia glutinosa</name>
    <name type="common">Chinese foxglove</name>
    <dbReference type="NCBI Taxonomy" id="99300"/>
    <lineage>
        <taxon>Eukaryota</taxon>
        <taxon>Viridiplantae</taxon>
        <taxon>Streptophyta</taxon>
        <taxon>Embryophyta</taxon>
        <taxon>Tracheophyta</taxon>
        <taxon>Spermatophyta</taxon>
        <taxon>Magnoliopsida</taxon>
        <taxon>eudicotyledons</taxon>
        <taxon>Gunneridae</taxon>
        <taxon>Pentapetalae</taxon>
        <taxon>asterids</taxon>
        <taxon>lamiids</taxon>
        <taxon>Lamiales</taxon>
        <taxon>Orobanchaceae</taxon>
        <taxon>Rehmannieae</taxon>
        <taxon>Rehmannia</taxon>
    </lineage>
</organism>